<reference evidence="4" key="1">
    <citation type="journal article" date="2018" name="Nat. Microbiol.">
        <title>Leveraging single-cell genomics to expand the fungal tree of life.</title>
        <authorList>
            <person name="Ahrendt S.R."/>
            <person name="Quandt C.A."/>
            <person name="Ciobanu D."/>
            <person name="Clum A."/>
            <person name="Salamov A."/>
            <person name="Andreopoulos B."/>
            <person name="Cheng J.F."/>
            <person name="Woyke T."/>
            <person name="Pelin A."/>
            <person name="Henrissat B."/>
            <person name="Reynolds N.K."/>
            <person name="Benny G.L."/>
            <person name="Smith M.E."/>
            <person name="James T.Y."/>
            <person name="Grigoriev I.V."/>
        </authorList>
    </citation>
    <scope>NUCLEOTIDE SEQUENCE [LARGE SCALE GENOMIC DNA]</scope>
    <source>
        <strain evidence="4">Baker2002</strain>
    </source>
</reference>
<dbReference type="EMBL" id="ML004433">
    <property type="protein sequence ID" value="RKP32148.1"/>
    <property type="molecule type" value="Genomic_DNA"/>
</dbReference>
<dbReference type="OrthoDB" id="4084661at2759"/>
<dbReference type="AlphaFoldDB" id="A0A4P9ZGU4"/>
<gene>
    <name evidence="3" type="ORF">METBISCDRAFT_21669</name>
</gene>
<protein>
    <recommendedName>
        <fullName evidence="2">Mtf2-like C-terminal domain-containing protein</fullName>
    </recommendedName>
</protein>
<evidence type="ECO:0000256" key="1">
    <source>
        <dbReference type="SAM" id="MobiDB-lite"/>
    </source>
</evidence>
<organism evidence="3 4">
    <name type="scientific">Metschnikowia bicuspidata</name>
    <dbReference type="NCBI Taxonomy" id="27322"/>
    <lineage>
        <taxon>Eukaryota</taxon>
        <taxon>Fungi</taxon>
        <taxon>Dikarya</taxon>
        <taxon>Ascomycota</taxon>
        <taxon>Saccharomycotina</taxon>
        <taxon>Pichiomycetes</taxon>
        <taxon>Metschnikowiaceae</taxon>
        <taxon>Metschnikowia</taxon>
    </lineage>
</organism>
<accession>A0A4P9ZGU4</accession>
<proteinExistence type="predicted"/>
<dbReference type="GO" id="GO:0005739">
    <property type="term" value="C:mitochondrion"/>
    <property type="evidence" value="ECO:0007669"/>
    <property type="project" value="InterPro"/>
</dbReference>
<dbReference type="Pfam" id="PF19189">
    <property type="entry name" value="Mtf2"/>
    <property type="match status" value="1"/>
</dbReference>
<keyword evidence="4" id="KW-1185">Reference proteome</keyword>
<feature type="domain" description="Mtf2-like C-terminal" evidence="2">
    <location>
        <begin position="54"/>
        <end position="253"/>
    </location>
</feature>
<evidence type="ECO:0000313" key="3">
    <source>
        <dbReference type="EMBL" id="RKP32148.1"/>
    </source>
</evidence>
<evidence type="ECO:0000313" key="4">
    <source>
        <dbReference type="Proteomes" id="UP000268321"/>
    </source>
</evidence>
<evidence type="ECO:0000259" key="2">
    <source>
        <dbReference type="Pfam" id="PF19189"/>
    </source>
</evidence>
<feature type="region of interest" description="Disordered" evidence="1">
    <location>
        <begin position="1"/>
        <end position="29"/>
    </location>
</feature>
<dbReference type="Proteomes" id="UP000268321">
    <property type="component" value="Unassembled WGS sequence"/>
</dbReference>
<dbReference type="InterPro" id="IPR043837">
    <property type="entry name" value="Mtf2-like_C"/>
</dbReference>
<feature type="compositionally biased region" description="Low complexity" evidence="1">
    <location>
        <begin position="1"/>
        <end position="15"/>
    </location>
</feature>
<feature type="compositionally biased region" description="Basic and acidic residues" evidence="1">
    <location>
        <begin position="16"/>
        <end position="29"/>
    </location>
</feature>
<sequence length="260" mass="29911">MLKESFSQPSPSSLSDETKRPRSRAIPKESQAEKLLSEMENMTAHALLGTTEWLSSKSRSELMLFYQDLFERFKNDDYDKETFVLKKHRNETDADLMERLKALCQIIEDASRHTPEQPVLTSHALPALFNFGIKTFVSKFYDGAAALTMFNLAKEDLALYAVLCNQATYNEMLKVYWLFYGKASLYEVELMVVEMVNNGFKGDLETFAILRKILLSYHTMRMGKTVYNPRGSPIWSAEDERRAANLGMKLQQVGARFARR</sequence>
<name>A0A4P9ZGU4_9ASCO</name>